<evidence type="ECO:0000313" key="3">
    <source>
        <dbReference type="Proteomes" id="UP000078560"/>
    </source>
</evidence>
<reference evidence="3" key="1">
    <citation type="submission" date="2016-05" db="EMBL/GenBank/DDBJ databases">
        <authorList>
            <person name="Naeem Raeece"/>
        </authorList>
    </citation>
    <scope>NUCLEOTIDE SEQUENCE [LARGE SCALE GENOMIC DNA]</scope>
</reference>
<feature type="transmembrane region" description="Helical" evidence="1">
    <location>
        <begin position="149"/>
        <end position="169"/>
    </location>
</feature>
<evidence type="ECO:0000313" key="2">
    <source>
        <dbReference type="EMBL" id="SBS91721.1"/>
    </source>
</evidence>
<dbReference type="Proteomes" id="UP000078560">
    <property type="component" value="Unassembled WGS sequence"/>
</dbReference>
<keyword evidence="1" id="KW-0472">Membrane</keyword>
<protein>
    <submittedName>
        <fullName evidence="2">PIR Superfamily Protein</fullName>
    </submittedName>
</protein>
<organism evidence="2 3">
    <name type="scientific">Plasmodium ovale curtisi</name>
    <dbReference type="NCBI Taxonomy" id="864141"/>
    <lineage>
        <taxon>Eukaryota</taxon>
        <taxon>Sar</taxon>
        <taxon>Alveolata</taxon>
        <taxon>Apicomplexa</taxon>
        <taxon>Aconoidasida</taxon>
        <taxon>Haemosporida</taxon>
        <taxon>Plasmodiidae</taxon>
        <taxon>Plasmodium</taxon>
        <taxon>Plasmodium (Plasmodium)</taxon>
    </lineage>
</organism>
<evidence type="ECO:0000256" key="1">
    <source>
        <dbReference type="SAM" id="Phobius"/>
    </source>
</evidence>
<keyword evidence="1" id="KW-0812">Transmembrane</keyword>
<dbReference type="AlphaFoldDB" id="A0A1A8WHW5"/>
<keyword evidence="1" id="KW-1133">Transmembrane helix</keyword>
<name>A0A1A8WHW5_PLAOA</name>
<dbReference type="EMBL" id="FLQU01001164">
    <property type="protein sequence ID" value="SBS91721.1"/>
    <property type="molecule type" value="Genomic_DNA"/>
</dbReference>
<proteinExistence type="predicted"/>
<accession>A0A1A8WHW5</accession>
<gene>
    <name evidence="2" type="ORF">POVCU2_0069500</name>
</gene>
<sequence length="226" mass="27057">MAPNPIDQDVENFLKHILHNYSKLEFFDKINDKVKECKDPLLKSIASQFVENYGRALKVNGNNSDEYKENYCKYIQEWLDYMKYFYTLGGTCESKKKLWIKHIHEPFAQIEKKFNDNTWCNLHTDGFNYSFLPELTPYNCDDHNVIPSIIPVSVGFALFGIALLVIFLYKFTPMEWWIRFHNKKKRKSLQDIYQEEKQELSENILWNSCENTQNNMNQLSYHPRRN</sequence>